<feature type="chain" id="PRO_5043620524" description="Secreted protein" evidence="2">
    <location>
        <begin position="22"/>
        <end position="78"/>
    </location>
</feature>
<reference evidence="3 4" key="1">
    <citation type="submission" date="2023-03" db="EMBL/GenBank/DDBJ databases">
        <title>High-quality genome of Scylla paramamosain provides insights in environmental adaptation.</title>
        <authorList>
            <person name="Zhang L."/>
        </authorList>
    </citation>
    <scope>NUCLEOTIDE SEQUENCE [LARGE SCALE GENOMIC DNA]</scope>
    <source>
        <strain evidence="3">LZ_2023a</strain>
        <tissue evidence="3">Muscle</tissue>
    </source>
</reference>
<evidence type="ECO:0000256" key="1">
    <source>
        <dbReference type="SAM" id="MobiDB-lite"/>
    </source>
</evidence>
<evidence type="ECO:0000313" key="3">
    <source>
        <dbReference type="EMBL" id="KAK8391947.1"/>
    </source>
</evidence>
<protein>
    <recommendedName>
        <fullName evidence="5">Secreted protein</fullName>
    </recommendedName>
</protein>
<proteinExistence type="predicted"/>
<name>A0AAW0TW41_SCYPA</name>
<comment type="caution">
    <text evidence="3">The sequence shown here is derived from an EMBL/GenBank/DDBJ whole genome shotgun (WGS) entry which is preliminary data.</text>
</comment>
<keyword evidence="2" id="KW-0732">Signal</keyword>
<feature type="region of interest" description="Disordered" evidence="1">
    <location>
        <begin position="43"/>
        <end position="78"/>
    </location>
</feature>
<sequence length="78" mass="8533">MWQWTTLQYIILCLTSPSTSPSFFTFPVGKVLGRSDAQYCDVQGQQSGDVVKRGGKQASTDGRNSKQKGRSSAMTDNP</sequence>
<organism evidence="3 4">
    <name type="scientific">Scylla paramamosain</name>
    <name type="common">Mud crab</name>
    <dbReference type="NCBI Taxonomy" id="85552"/>
    <lineage>
        <taxon>Eukaryota</taxon>
        <taxon>Metazoa</taxon>
        <taxon>Ecdysozoa</taxon>
        <taxon>Arthropoda</taxon>
        <taxon>Crustacea</taxon>
        <taxon>Multicrustacea</taxon>
        <taxon>Malacostraca</taxon>
        <taxon>Eumalacostraca</taxon>
        <taxon>Eucarida</taxon>
        <taxon>Decapoda</taxon>
        <taxon>Pleocyemata</taxon>
        <taxon>Brachyura</taxon>
        <taxon>Eubrachyura</taxon>
        <taxon>Portunoidea</taxon>
        <taxon>Portunidae</taxon>
        <taxon>Portuninae</taxon>
        <taxon>Scylla</taxon>
    </lineage>
</organism>
<gene>
    <name evidence="3" type="ORF">O3P69_017511</name>
</gene>
<dbReference type="Proteomes" id="UP001487740">
    <property type="component" value="Unassembled WGS sequence"/>
</dbReference>
<evidence type="ECO:0000256" key="2">
    <source>
        <dbReference type="SAM" id="SignalP"/>
    </source>
</evidence>
<dbReference type="EMBL" id="JARAKH010000023">
    <property type="protein sequence ID" value="KAK8391947.1"/>
    <property type="molecule type" value="Genomic_DNA"/>
</dbReference>
<feature type="signal peptide" evidence="2">
    <location>
        <begin position="1"/>
        <end position="21"/>
    </location>
</feature>
<dbReference type="AlphaFoldDB" id="A0AAW0TW41"/>
<evidence type="ECO:0008006" key="5">
    <source>
        <dbReference type="Google" id="ProtNLM"/>
    </source>
</evidence>
<evidence type="ECO:0000313" key="4">
    <source>
        <dbReference type="Proteomes" id="UP001487740"/>
    </source>
</evidence>
<keyword evidence="4" id="KW-1185">Reference proteome</keyword>
<accession>A0AAW0TW41</accession>